<dbReference type="Pfam" id="PF07992">
    <property type="entry name" value="Pyr_redox_2"/>
    <property type="match status" value="1"/>
</dbReference>
<proteinExistence type="predicted"/>
<dbReference type="AlphaFoldDB" id="A3V9M1"/>
<dbReference type="PRINTS" id="PR00420">
    <property type="entry name" value="RNGMNOXGNASE"/>
</dbReference>
<dbReference type="PANTHER" id="PTHR42685:SF22">
    <property type="entry name" value="CONDITIONED MEDIUM FACTOR RECEPTOR 1"/>
    <property type="match status" value="1"/>
</dbReference>
<comment type="caution">
    <text evidence="2">The sequence shown here is derived from an EMBL/GenBank/DDBJ whole genome shotgun (WGS) entry which is preliminary data.</text>
</comment>
<dbReference type="HOGENOM" id="CLU_024648_5_0_5"/>
<keyword evidence="3" id="KW-1185">Reference proteome</keyword>
<reference evidence="2 3" key="1">
    <citation type="journal article" date="2010" name="J. Bacteriol.">
        <title>Genome sequences of Pelagibaca bermudensis HTCC2601T and Maritimibacter alkaliphilus HTCC2654T, the type strains of two marine Roseobacter genera.</title>
        <authorList>
            <person name="Thrash J.C."/>
            <person name="Cho J.C."/>
            <person name="Ferriera S."/>
            <person name="Johnson J."/>
            <person name="Vergin K.L."/>
            <person name="Giovannoni S.J."/>
        </authorList>
    </citation>
    <scope>NUCLEOTIDE SEQUENCE [LARGE SCALE GENOMIC DNA]</scope>
    <source>
        <strain evidence="2 3">HTCC2654</strain>
    </source>
</reference>
<evidence type="ECO:0000313" key="2">
    <source>
        <dbReference type="EMBL" id="EAQ14612.1"/>
    </source>
</evidence>
<dbReference type="EMBL" id="AAMT01000001">
    <property type="protein sequence ID" value="EAQ14612.1"/>
    <property type="molecule type" value="Genomic_DNA"/>
</dbReference>
<feature type="domain" description="FAD/NAD(P)-binding" evidence="1">
    <location>
        <begin position="6"/>
        <end position="154"/>
    </location>
</feature>
<gene>
    <name evidence="2" type="ORF">RB2654_18553</name>
</gene>
<dbReference type="eggNOG" id="COG0644">
    <property type="taxonomic scope" value="Bacteria"/>
</dbReference>
<evidence type="ECO:0000313" key="3">
    <source>
        <dbReference type="Proteomes" id="UP000002931"/>
    </source>
</evidence>
<dbReference type="SUPFAM" id="SSF51905">
    <property type="entry name" value="FAD/NAD(P)-binding domain"/>
    <property type="match status" value="1"/>
</dbReference>
<dbReference type="InterPro" id="IPR023753">
    <property type="entry name" value="FAD/NAD-binding_dom"/>
</dbReference>
<dbReference type="PANTHER" id="PTHR42685">
    <property type="entry name" value="GERANYLGERANYL DIPHOSPHATE REDUCTASE"/>
    <property type="match status" value="1"/>
</dbReference>
<dbReference type="Proteomes" id="UP000002931">
    <property type="component" value="Unassembled WGS sequence"/>
</dbReference>
<protein>
    <submittedName>
        <fullName evidence="2">Geranylgeranyl reductase</fullName>
    </submittedName>
</protein>
<dbReference type="OrthoDB" id="417034at2"/>
<dbReference type="InterPro" id="IPR011777">
    <property type="entry name" value="Geranylgeranyl_Rdtase_fam"/>
</dbReference>
<evidence type="ECO:0000259" key="1">
    <source>
        <dbReference type="Pfam" id="PF07992"/>
    </source>
</evidence>
<dbReference type="STRING" id="314271.RB2654_18553"/>
<sequence length="394" mass="42847">MADQDFDVVVIGAGPAGSSAAKRARDLGLSVALIDRAVFPRPKLCGALISPRGNKAVKRVFDMEMSPEMYLVSRQVAFKWDGEELNRFDAPYDLTYTYRLDFDHWLQQAAVAAGAVDMQGTRVETIHDADNLLELSDGRRIGYKVLIGADGAASPVAKHILGAAYDPDKIGFAFETEAPGGCDPEALMSIDFDIVHWGYGWNFPKAGSRTIGLGAIRSVDQDLKARMARYLAHEGVDPDSVTIKGAHIPLGDFKEKPGKGNVLLAGDAAGFVDGITGEGIALAIESGAEAAEAAAQVIDEGRPQRADRAYFPRIKYIQTDLEKVRRLRVIAYSSAMRDLFKEKLRTSTMMRSSLFEVLAGNATYADIEKRVAKRAFMSVAQGLSSWPTKLARRG</sequence>
<organism evidence="2 3">
    <name type="scientific">Maritimibacter alkaliphilus HTCC2654</name>
    <dbReference type="NCBI Taxonomy" id="314271"/>
    <lineage>
        <taxon>Bacteria</taxon>
        <taxon>Pseudomonadati</taxon>
        <taxon>Pseudomonadota</taxon>
        <taxon>Alphaproteobacteria</taxon>
        <taxon>Rhodobacterales</taxon>
        <taxon>Roseobacteraceae</taxon>
        <taxon>Maritimibacter</taxon>
    </lineage>
</organism>
<dbReference type="InterPro" id="IPR036188">
    <property type="entry name" value="FAD/NAD-bd_sf"/>
</dbReference>
<dbReference type="InterPro" id="IPR050407">
    <property type="entry name" value="Geranylgeranyl_reductase"/>
</dbReference>
<accession>A3V9M1</accession>
<dbReference type="GO" id="GO:0016628">
    <property type="term" value="F:oxidoreductase activity, acting on the CH-CH group of donors, NAD or NADP as acceptor"/>
    <property type="evidence" value="ECO:0007669"/>
    <property type="project" value="InterPro"/>
</dbReference>
<name>A3V9M1_9RHOB</name>
<dbReference type="NCBIfam" id="TIGR02032">
    <property type="entry name" value="GG-red-SF"/>
    <property type="match status" value="1"/>
</dbReference>
<dbReference type="RefSeq" id="WP_008334338.1">
    <property type="nucleotide sequence ID" value="NZ_CH902578.1"/>
</dbReference>
<dbReference type="Gene3D" id="3.50.50.60">
    <property type="entry name" value="FAD/NAD(P)-binding domain"/>
    <property type="match status" value="1"/>
</dbReference>